<dbReference type="AlphaFoldDB" id="A0A6A6PPQ2"/>
<dbReference type="GeneID" id="54478333"/>
<feature type="region of interest" description="Disordered" evidence="1">
    <location>
        <begin position="172"/>
        <end position="280"/>
    </location>
</feature>
<reference evidence="2" key="1">
    <citation type="journal article" date="2020" name="Stud. Mycol.">
        <title>101 Dothideomycetes genomes: a test case for predicting lifestyles and emergence of pathogens.</title>
        <authorList>
            <person name="Haridas S."/>
            <person name="Albert R."/>
            <person name="Binder M."/>
            <person name="Bloem J."/>
            <person name="Labutti K."/>
            <person name="Salamov A."/>
            <person name="Andreopoulos B."/>
            <person name="Baker S."/>
            <person name="Barry K."/>
            <person name="Bills G."/>
            <person name="Bluhm B."/>
            <person name="Cannon C."/>
            <person name="Castanera R."/>
            <person name="Culley D."/>
            <person name="Daum C."/>
            <person name="Ezra D."/>
            <person name="Gonzalez J."/>
            <person name="Henrissat B."/>
            <person name="Kuo A."/>
            <person name="Liang C."/>
            <person name="Lipzen A."/>
            <person name="Lutzoni F."/>
            <person name="Magnuson J."/>
            <person name="Mondo S."/>
            <person name="Nolan M."/>
            <person name="Ohm R."/>
            <person name="Pangilinan J."/>
            <person name="Park H.-J."/>
            <person name="Ramirez L."/>
            <person name="Alfaro M."/>
            <person name="Sun H."/>
            <person name="Tritt A."/>
            <person name="Yoshinaga Y."/>
            <person name="Zwiers L.-H."/>
            <person name="Turgeon B."/>
            <person name="Goodwin S."/>
            <person name="Spatafora J."/>
            <person name="Crous P."/>
            <person name="Grigoriev I."/>
        </authorList>
    </citation>
    <scope>NUCLEOTIDE SEQUENCE</scope>
    <source>
        <strain evidence="2">CBS 113389</strain>
    </source>
</reference>
<dbReference type="EMBL" id="MU001637">
    <property type="protein sequence ID" value="KAF2481776.1"/>
    <property type="molecule type" value="Genomic_DNA"/>
</dbReference>
<gene>
    <name evidence="2" type="ORF">BDY17DRAFT_325290</name>
</gene>
<dbReference type="RefSeq" id="XP_033588346.1">
    <property type="nucleotide sequence ID" value="XM_033737331.1"/>
</dbReference>
<protein>
    <submittedName>
        <fullName evidence="2">Uncharacterized protein</fullName>
    </submittedName>
</protein>
<accession>A0A6A6PPQ2</accession>
<evidence type="ECO:0000313" key="2">
    <source>
        <dbReference type="EMBL" id="KAF2481776.1"/>
    </source>
</evidence>
<dbReference type="Proteomes" id="UP000799767">
    <property type="component" value="Unassembled WGS sequence"/>
</dbReference>
<sequence length="280" mass="30493">MAQRRRNFPLGPSPLPRSVITAADLSPCTLTFIPTPRLADPSYPPLQHDPIDTPTFIGILRVQVSRGKKTTVGMRALDLRVRRAVSFDRRLEEARRRVEGREHEHGEVDDDVGVEEVDDVMNLDDEGGNGEGMDVDGGYGVAKAEVPFESVRGLTLGESEPRQGGVDLAMGATDFLEDGPTGTEDTPEPEERAGESRHANSNPTAAEGRAAGVKSRPWEADSAVRSHKRQKRGWDEWGDPDGRPGTEGEEDGHYRAVDAPVQASADQLAGRKMARPTSRL</sequence>
<keyword evidence="3" id="KW-1185">Reference proteome</keyword>
<name>A0A6A6PPQ2_9PEZI</name>
<feature type="compositionally biased region" description="Basic and acidic residues" evidence="1">
    <location>
        <begin position="189"/>
        <end position="198"/>
    </location>
</feature>
<evidence type="ECO:0000256" key="1">
    <source>
        <dbReference type="SAM" id="MobiDB-lite"/>
    </source>
</evidence>
<feature type="compositionally biased region" description="Basic and acidic residues" evidence="1">
    <location>
        <begin position="232"/>
        <end position="256"/>
    </location>
</feature>
<evidence type="ECO:0000313" key="3">
    <source>
        <dbReference type="Proteomes" id="UP000799767"/>
    </source>
</evidence>
<proteinExistence type="predicted"/>
<organism evidence="2 3">
    <name type="scientific">Neohortaea acidophila</name>
    <dbReference type="NCBI Taxonomy" id="245834"/>
    <lineage>
        <taxon>Eukaryota</taxon>
        <taxon>Fungi</taxon>
        <taxon>Dikarya</taxon>
        <taxon>Ascomycota</taxon>
        <taxon>Pezizomycotina</taxon>
        <taxon>Dothideomycetes</taxon>
        <taxon>Dothideomycetidae</taxon>
        <taxon>Mycosphaerellales</taxon>
        <taxon>Teratosphaeriaceae</taxon>
        <taxon>Neohortaea</taxon>
    </lineage>
</organism>